<protein>
    <recommendedName>
        <fullName evidence="6">Semialdehyde dehydrogenase NAD-binding domain-containing protein</fullName>
    </recommendedName>
</protein>
<dbReference type="PROSITE" id="PS01224">
    <property type="entry name" value="ARGC"/>
    <property type="match status" value="1"/>
</dbReference>
<dbReference type="Pfam" id="PF22698">
    <property type="entry name" value="Semialdhyde_dhC_1"/>
    <property type="match status" value="1"/>
</dbReference>
<evidence type="ECO:0000256" key="4">
    <source>
        <dbReference type="ARBA" id="ARBA00023002"/>
    </source>
</evidence>
<evidence type="ECO:0000256" key="1">
    <source>
        <dbReference type="ARBA" id="ARBA00022571"/>
    </source>
</evidence>
<organism evidence="7">
    <name type="scientific">marine sediment metagenome</name>
    <dbReference type="NCBI Taxonomy" id="412755"/>
    <lineage>
        <taxon>unclassified sequences</taxon>
        <taxon>metagenomes</taxon>
        <taxon>ecological metagenomes</taxon>
    </lineage>
</organism>
<evidence type="ECO:0000259" key="6">
    <source>
        <dbReference type="SMART" id="SM00859"/>
    </source>
</evidence>
<feature type="domain" description="Semialdehyde dehydrogenase NAD-binding" evidence="6">
    <location>
        <begin position="5"/>
        <end position="138"/>
    </location>
</feature>
<dbReference type="InterPro" id="IPR050085">
    <property type="entry name" value="AGPR"/>
</dbReference>
<evidence type="ECO:0000256" key="3">
    <source>
        <dbReference type="ARBA" id="ARBA00022857"/>
    </source>
</evidence>
<dbReference type="GO" id="GO:0070401">
    <property type="term" value="F:NADP+ binding"/>
    <property type="evidence" value="ECO:0007669"/>
    <property type="project" value="InterPro"/>
</dbReference>
<dbReference type="EMBL" id="BARV01017155">
    <property type="protein sequence ID" value="GAI20191.1"/>
    <property type="molecule type" value="Genomic_DNA"/>
</dbReference>
<dbReference type="InterPro" id="IPR023013">
    <property type="entry name" value="AGPR_AS"/>
</dbReference>
<dbReference type="CDD" id="cd17895">
    <property type="entry name" value="AGPR_1_N"/>
    <property type="match status" value="1"/>
</dbReference>
<dbReference type="Gene3D" id="3.40.50.720">
    <property type="entry name" value="NAD(P)-binding Rossmann-like Domain"/>
    <property type="match status" value="1"/>
</dbReference>
<keyword evidence="2" id="KW-0028">Amino-acid biosynthesis</keyword>
<keyword evidence="3" id="KW-0521">NADP</keyword>
<dbReference type="Pfam" id="PF01118">
    <property type="entry name" value="Semialdhyde_dh"/>
    <property type="match status" value="1"/>
</dbReference>
<dbReference type="InterPro" id="IPR000534">
    <property type="entry name" value="Semialdehyde_DH_NAD-bd"/>
</dbReference>
<dbReference type="GO" id="GO:0006526">
    <property type="term" value="P:L-arginine biosynthetic process"/>
    <property type="evidence" value="ECO:0007669"/>
    <property type="project" value="UniProtKB-KW"/>
</dbReference>
<keyword evidence="4" id="KW-0560">Oxidoreductase</keyword>
<feature type="non-terminal residue" evidence="7">
    <location>
        <position position="237"/>
    </location>
</feature>
<reference evidence="7" key="1">
    <citation type="journal article" date="2014" name="Front. Microbiol.">
        <title>High frequency of phylogenetically diverse reductive dehalogenase-homologous genes in deep subseafloor sedimentary metagenomes.</title>
        <authorList>
            <person name="Kawai M."/>
            <person name="Futagami T."/>
            <person name="Toyoda A."/>
            <person name="Takaki Y."/>
            <person name="Nishi S."/>
            <person name="Hori S."/>
            <person name="Arai W."/>
            <person name="Tsubouchi T."/>
            <person name="Morono Y."/>
            <person name="Uchiyama I."/>
            <person name="Ito T."/>
            <person name="Fujiyama A."/>
            <person name="Inagaki F."/>
            <person name="Takami H."/>
        </authorList>
    </citation>
    <scope>NUCLEOTIDE SEQUENCE</scope>
    <source>
        <strain evidence="7">Expedition CK06-06</strain>
    </source>
</reference>
<dbReference type="PANTHER" id="PTHR32338:SF10">
    <property type="entry name" value="N-ACETYL-GAMMA-GLUTAMYL-PHOSPHATE REDUCTASE, CHLOROPLASTIC-RELATED"/>
    <property type="match status" value="1"/>
</dbReference>
<evidence type="ECO:0000313" key="7">
    <source>
        <dbReference type="EMBL" id="GAI20191.1"/>
    </source>
</evidence>
<dbReference type="NCBIfam" id="TIGR01850">
    <property type="entry name" value="argC"/>
    <property type="match status" value="1"/>
</dbReference>
<dbReference type="PANTHER" id="PTHR32338">
    <property type="entry name" value="N-ACETYL-GAMMA-GLUTAMYL-PHOSPHATE REDUCTASE, CHLOROPLASTIC-RELATED-RELATED"/>
    <property type="match status" value="1"/>
</dbReference>
<keyword evidence="1" id="KW-0055">Arginine biosynthesis</keyword>
<dbReference type="InterPro" id="IPR000706">
    <property type="entry name" value="AGPR_type-1"/>
</dbReference>
<dbReference type="SUPFAM" id="SSF51735">
    <property type="entry name" value="NAD(P)-binding Rossmann-fold domains"/>
    <property type="match status" value="1"/>
</dbReference>
<comment type="pathway">
    <text evidence="5">Amino-acid biosynthesis.</text>
</comment>
<gene>
    <name evidence="7" type="ORF">S06H3_29290</name>
</gene>
<accession>X1MQ74</accession>
<sequence length="237" mass="25664">MNQTKVGIINVTGYAGVELARLLYQHPQVGLTSVTGRSAAGQRLGKVFPHLASVDLGIEAELRDVDLAFSAMPHQESAKEVIPLLNRGIKVVDISADFRLKDAGEYLKWYGFTHPAPQLLKQAVYGLTELYRSQVASAQLVANPGCYPTGAILALAPVVKAGLIEPDIIIDSKSGVSGAGRTLSLQTHYSETNEDASAYALDGHRHLPEIIQELKLLRPQYSLSITFVPHLIPMTRG</sequence>
<dbReference type="GO" id="GO:0003942">
    <property type="term" value="F:N-acetyl-gamma-glutamyl-phosphate reductase activity"/>
    <property type="evidence" value="ECO:0007669"/>
    <property type="project" value="InterPro"/>
</dbReference>
<dbReference type="GO" id="GO:0051287">
    <property type="term" value="F:NAD binding"/>
    <property type="evidence" value="ECO:0007669"/>
    <property type="project" value="InterPro"/>
</dbReference>
<proteinExistence type="predicted"/>
<dbReference type="InterPro" id="IPR036291">
    <property type="entry name" value="NAD(P)-bd_dom_sf"/>
</dbReference>
<dbReference type="InterPro" id="IPR058924">
    <property type="entry name" value="AGPR_dimerisation_dom"/>
</dbReference>
<dbReference type="SMART" id="SM00859">
    <property type="entry name" value="Semialdhyde_dh"/>
    <property type="match status" value="1"/>
</dbReference>
<evidence type="ECO:0000256" key="5">
    <source>
        <dbReference type="ARBA" id="ARBA00029440"/>
    </source>
</evidence>
<dbReference type="AlphaFoldDB" id="X1MQ74"/>
<name>X1MQ74_9ZZZZ</name>
<evidence type="ECO:0000256" key="2">
    <source>
        <dbReference type="ARBA" id="ARBA00022605"/>
    </source>
</evidence>
<dbReference type="SUPFAM" id="SSF55347">
    <property type="entry name" value="Glyceraldehyde-3-phosphate dehydrogenase-like, C-terminal domain"/>
    <property type="match status" value="1"/>
</dbReference>
<comment type="caution">
    <text evidence="7">The sequence shown here is derived from an EMBL/GenBank/DDBJ whole genome shotgun (WGS) entry which is preliminary data.</text>
</comment>